<sequence>MRTIKCLECGKEFEDYRTKRKYCSRRCRLDNKYKRIKGE</sequence>
<dbReference type="PATRIC" id="fig|1233171.3.peg.3532"/>
<comment type="caution">
    <text evidence="1">The sequence shown here is derived from an EMBL/GenBank/DDBJ whole genome shotgun (WGS) entry which is preliminary data.</text>
</comment>
<protein>
    <submittedName>
        <fullName evidence="1">Uncharacterized protein</fullName>
    </submittedName>
</protein>
<proteinExistence type="predicted"/>
<name>T4VF56_PARBF</name>
<dbReference type="AlphaFoldDB" id="T4VF56"/>
<reference evidence="1 2" key="1">
    <citation type="submission" date="2013-06" db="EMBL/GenBank/DDBJ databases">
        <authorList>
            <person name="Walk S."/>
            <person name="Aronoff D."/>
            <person name="Young V.Y."/>
            <person name="Marsh J."/>
            <person name="Harrison L."/>
            <person name="Daugherty S.C."/>
            <person name="Shefchek K.A."/>
            <person name="Hine E.E."/>
            <person name="Tallon L.J."/>
            <person name="Sadzewicz L.K."/>
            <person name="Rasko D.A."/>
        </authorList>
    </citation>
    <scope>NUCLEOTIDE SEQUENCE [LARGE SCALE GENOMIC DNA]</scope>
    <source>
        <strain evidence="1 2">ATCC 638</strain>
    </source>
</reference>
<dbReference type="EMBL" id="AVNC01000023">
    <property type="protein sequence ID" value="EQK39745.1"/>
    <property type="molecule type" value="Genomic_DNA"/>
</dbReference>
<dbReference type="Proteomes" id="UP000015688">
    <property type="component" value="Unassembled WGS sequence"/>
</dbReference>
<organism evidence="1 2">
    <name type="scientific">Paraclostridium bifermentans ATCC 638 = DSM 14991</name>
    <dbReference type="NCBI Taxonomy" id="1233171"/>
    <lineage>
        <taxon>Bacteria</taxon>
        <taxon>Bacillati</taxon>
        <taxon>Bacillota</taxon>
        <taxon>Clostridia</taxon>
        <taxon>Peptostreptococcales</taxon>
        <taxon>Peptostreptococcaceae</taxon>
        <taxon>Paraclostridium</taxon>
    </lineage>
</organism>
<evidence type="ECO:0000313" key="1">
    <source>
        <dbReference type="EMBL" id="EQK39745.1"/>
    </source>
</evidence>
<accession>T4VF56</accession>
<evidence type="ECO:0000313" key="2">
    <source>
        <dbReference type="Proteomes" id="UP000015688"/>
    </source>
</evidence>
<gene>
    <name evidence="1" type="ORF">C672_3666</name>
</gene>